<dbReference type="InterPro" id="IPR004401">
    <property type="entry name" value="YbaB/EbfC"/>
</dbReference>
<evidence type="ECO:0000313" key="3">
    <source>
        <dbReference type="Proteomes" id="UP000693970"/>
    </source>
</evidence>
<dbReference type="EMBL" id="JAGRRH010000009">
    <property type="protein sequence ID" value="KAG7365000.1"/>
    <property type="molecule type" value="Genomic_DNA"/>
</dbReference>
<dbReference type="PROSITE" id="PS51257">
    <property type="entry name" value="PROKAR_LIPOPROTEIN"/>
    <property type="match status" value="1"/>
</dbReference>
<dbReference type="AlphaFoldDB" id="A0A9K3LM54"/>
<keyword evidence="1" id="KW-0732">Signal</keyword>
<dbReference type="Proteomes" id="UP000693970">
    <property type="component" value="Unassembled WGS sequence"/>
</dbReference>
<dbReference type="PANTHER" id="PTHR33449">
    <property type="entry name" value="NUCLEOID-ASSOCIATED PROTEIN YBAB"/>
    <property type="match status" value="1"/>
</dbReference>
<reference evidence="2" key="1">
    <citation type="journal article" date="2021" name="Sci. Rep.">
        <title>Diploid genomic architecture of Nitzschia inconspicua, an elite biomass production diatom.</title>
        <authorList>
            <person name="Oliver A."/>
            <person name="Podell S."/>
            <person name="Pinowska A."/>
            <person name="Traller J.C."/>
            <person name="Smith S.R."/>
            <person name="McClure R."/>
            <person name="Beliaev A."/>
            <person name="Bohutskyi P."/>
            <person name="Hill E.A."/>
            <person name="Rabines A."/>
            <person name="Zheng H."/>
            <person name="Allen L.Z."/>
            <person name="Kuo A."/>
            <person name="Grigoriev I.V."/>
            <person name="Allen A.E."/>
            <person name="Hazlebeck D."/>
            <person name="Allen E.E."/>
        </authorList>
    </citation>
    <scope>NUCLEOTIDE SEQUENCE</scope>
    <source>
        <strain evidence="2">Hildebrandi</strain>
    </source>
</reference>
<sequence length="185" mass="19600">MKLPLAAALTLAFGCTDAFAPVSRYHKVQSTTAASKTTSQLHLFGGGNKGGDGGAKKAPGMMDQLAMFKKMSEMAQKKNKLDTELAAETFEGTAADGKVKAICKFSPSKNPLDPQPDFETTGFEFDDEWYESVFPEDLSAAVMEAIKDGTEKTSQAVTEKYKVLEEDVRGALGGALGEAAAASES</sequence>
<dbReference type="PANTHER" id="PTHR33449:SF1">
    <property type="entry name" value="NUCLEOID-ASSOCIATED PROTEIN YBAB"/>
    <property type="match status" value="1"/>
</dbReference>
<evidence type="ECO:0000256" key="1">
    <source>
        <dbReference type="SAM" id="SignalP"/>
    </source>
</evidence>
<organism evidence="2 3">
    <name type="scientific">Nitzschia inconspicua</name>
    <dbReference type="NCBI Taxonomy" id="303405"/>
    <lineage>
        <taxon>Eukaryota</taxon>
        <taxon>Sar</taxon>
        <taxon>Stramenopiles</taxon>
        <taxon>Ochrophyta</taxon>
        <taxon>Bacillariophyta</taxon>
        <taxon>Bacillariophyceae</taxon>
        <taxon>Bacillariophycidae</taxon>
        <taxon>Bacillariales</taxon>
        <taxon>Bacillariaceae</taxon>
        <taxon>Nitzschia</taxon>
    </lineage>
</organism>
<dbReference type="Pfam" id="PF02575">
    <property type="entry name" value="YbaB_DNA_bd"/>
    <property type="match status" value="1"/>
</dbReference>
<comment type="caution">
    <text evidence="2">The sequence shown here is derived from an EMBL/GenBank/DDBJ whole genome shotgun (WGS) entry which is preliminary data.</text>
</comment>
<proteinExistence type="predicted"/>
<name>A0A9K3LM54_9STRA</name>
<keyword evidence="2" id="KW-0238">DNA-binding</keyword>
<feature type="chain" id="PRO_5039905486" evidence="1">
    <location>
        <begin position="19"/>
        <end position="185"/>
    </location>
</feature>
<accession>A0A9K3LM54</accession>
<dbReference type="GO" id="GO:0003677">
    <property type="term" value="F:DNA binding"/>
    <property type="evidence" value="ECO:0007669"/>
    <property type="project" value="UniProtKB-KW"/>
</dbReference>
<protein>
    <submittedName>
        <fullName evidence="2">YbaB/EbfC DNA-binding family protein</fullName>
    </submittedName>
</protein>
<reference evidence="2" key="2">
    <citation type="submission" date="2021-04" db="EMBL/GenBank/DDBJ databases">
        <authorList>
            <person name="Podell S."/>
        </authorList>
    </citation>
    <scope>NUCLEOTIDE SEQUENCE</scope>
    <source>
        <strain evidence="2">Hildebrandi</strain>
    </source>
</reference>
<keyword evidence="3" id="KW-1185">Reference proteome</keyword>
<dbReference type="OrthoDB" id="43331at2759"/>
<feature type="signal peptide" evidence="1">
    <location>
        <begin position="1"/>
        <end position="18"/>
    </location>
</feature>
<gene>
    <name evidence="2" type="ORF">IV203_038203</name>
</gene>
<evidence type="ECO:0000313" key="2">
    <source>
        <dbReference type="EMBL" id="KAG7365000.1"/>
    </source>
</evidence>